<keyword evidence="3" id="KW-1185">Reference proteome</keyword>
<evidence type="ECO:0000256" key="1">
    <source>
        <dbReference type="ARBA" id="ARBA00006987"/>
    </source>
</evidence>
<comment type="similarity">
    <text evidence="1">Belongs to the UPF0065 (bug) family.</text>
</comment>
<comment type="caution">
    <text evidence="2">The sequence shown here is derived from an EMBL/GenBank/DDBJ whole genome shotgun (WGS) entry which is preliminary data.</text>
</comment>
<protein>
    <submittedName>
        <fullName evidence="2">Tripartite-type tricarboxylate transporter receptor subunit TctC</fullName>
    </submittedName>
</protein>
<organism evidence="2 3">
    <name type="scientific">Polynucleobacter sphagniphilus</name>
    <dbReference type="NCBI Taxonomy" id="1743169"/>
    <lineage>
        <taxon>Bacteria</taxon>
        <taxon>Pseudomonadati</taxon>
        <taxon>Pseudomonadota</taxon>
        <taxon>Betaproteobacteria</taxon>
        <taxon>Burkholderiales</taxon>
        <taxon>Burkholderiaceae</taxon>
        <taxon>Polynucleobacter</taxon>
    </lineage>
</organism>
<dbReference type="Gene3D" id="3.40.190.10">
    <property type="entry name" value="Periplasmic binding protein-like II"/>
    <property type="match status" value="1"/>
</dbReference>
<proteinExistence type="inferred from homology"/>
<dbReference type="Pfam" id="PF03401">
    <property type="entry name" value="TctC"/>
    <property type="match status" value="1"/>
</dbReference>
<dbReference type="GeneID" id="83595803"/>
<name>A0AA43M995_9BURK</name>
<dbReference type="Gene3D" id="3.40.190.150">
    <property type="entry name" value="Bordetella uptake gene, domain 1"/>
    <property type="match status" value="1"/>
</dbReference>
<dbReference type="PANTHER" id="PTHR42928:SF5">
    <property type="entry name" value="BLR1237 PROTEIN"/>
    <property type="match status" value="1"/>
</dbReference>
<evidence type="ECO:0000313" key="2">
    <source>
        <dbReference type="EMBL" id="MDH6504345.1"/>
    </source>
</evidence>
<dbReference type="RefSeq" id="WP_233126728.1">
    <property type="nucleotide sequence ID" value="NZ_JAQFIK010000002.1"/>
</dbReference>
<dbReference type="EMBL" id="JARXYA010000007">
    <property type="protein sequence ID" value="MDH6504345.1"/>
    <property type="molecule type" value="Genomic_DNA"/>
</dbReference>
<accession>A0AA43M995</accession>
<dbReference type="SUPFAM" id="SSF53850">
    <property type="entry name" value="Periplasmic binding protein-like II"/>
    <property type="match status" value="1"/>
</dbReference>
<keyword evidence="2" id="KW-0675">Receptor</keyword>
<dbReference type="InterPro" id="IPR005064">
    <property type="entry name" value="BUG"/>
</dbReference>
<dbReference type="PANTHER" id="PTHR42928">
    <property type="entry name" value="TRICARBOXYLATE-BINDING PROTEIN"/>
    <property type="match status" value="1"/>
</dbReference>
<sequence length="338" mass="36115">MKNEGFLMGMGLLRNFFAVLGALVLTICPLGENAFAQTYPIKPITLVVPFSASGPTDTVAHLIAGPMGKDLGQEIHIENIAGDGGTIGTLRVARAAPDGYVILINHIGMATAPALYKKLPYDPLKDFEYIGQAVDVPMVLLGRKNLPPNNLKELESYIKSNKTHVTIANAGQGAVSQLCGLLFMSREGVELTSIPYHGTAPALTDLLGGQVDLLCDQTTQVGPYIQKNLVKAYGVTTPARLSSLPNIPTLQEQGLKGFEIEAWIGLYAPKGTPTAVIAKLNKALRSALNNPAVKTRLAESNIEIAPMSKVTPASLKQHLESEINRWGPIIRNAGAYAE</sequence>
<dbReference type="Proteomes" id="UP001161160">
    <property type="component" value="Unassembled WGS sequence"/>
</dbReference>
<gene>
    <name evidence="2" type="ORF">M2127_001661</name>
</gene>
<evidence type="ECO:0000313" key="3">
    <source>
        <dbReference type="Proteomes" id="UP001161160"/>
    </source>
</evidence>
<reference evidence="2" key="1">
    <citation type="submission" date="2023-04" db="EMBL/GenBank/DDBJ databases">
        <title>Genome Encyclopedia of Bacteria and Archaea VI: Functional Genomics of Type Strains.</title>
        <authorList>
            <person name="Whitman W."/>
        </authorList>
    </citation>
    <scope>NUCLEOTIDE SEQUENCE</scope>
    <source>
        <strain evidence="2">Enz.4-51</strain>
    </source>
</reference>
<dbReference type="AlphaFoldDB" id="A0AA43M995"/>
<dbReference type="InterPro" id="IPR042100">
    <property type="entry name" value="Bug_dom1"/>
</dbReference>
<dbReference type="PIRSF" id="PIRSF017082">
    <property type="entry name" value="YflP"/>
    <property type="match status" value="1"/>
</dbReference>